<dbReference type="PANTHER" id="PTHR43155">
    <property type="entry name" value="CYCLIC DI-GMP PHOSPHODIESTERASE PA4108-RELATED"/>
    <property type="match status" value="1"/>
</dbReference>
<dbReference type="EMBL" id="BOSE01000001">
    <property type="protein sequence ID" value="GIP15510.1"/>
    <property type="molecule type" value="Genomic_DNA"/>
</dbReference>
<dbReference type="PROSITE" id="PS51832">
    <property type="entry name" value="HD_GYP"/>
    <property type="match status" value="1"/>
</dbReference>
<dbReference type="InterPro" id="IPR006675">
    <property type="entry name" value="HDIG_dom"/>
</dbReference>
<evidence type="ECO:0000259" key="1">
    <source>
        <dbReference type="PROSITE" id="PS51832"/>
    </source>
</evidence>
<name>A0A919YL75_9BACL</name>
<dbReference type="RefSeq" id="WP_213513708.1">
    <property type="nucleotide sequence ID" value="NZ_BOSE01000001.1"/>
</dbReference>
<accession>A0A919YL75</accession>
<reference evidence="2" key="1">
    <citation type="submission" date="2021-03" db="EMBL/GenBank/DDBJ databases">
        <title>Antimicrobial resistance genes in bacteria isolated from Japanese honey, and their potential for conferring macrolide and lincosamide resistance in the American foulbrood pathogen Paenibacillus larvae.</title>
        <authorList>
            <person name="Okamoto M."/>
            <person name="Kumagai M."/>
            <person name="Kanamori H."/>
            <person name="Takamatsu D."/>
        </authorList>
    </citation>
    <scope>NUCLEOTIDE SEQUENCE</scope>
    <source>
        <strain evidence="2">J40TS1</strain>
    </source>
</reference>
<proteinExistence type="predicted"/>
<dbReference type="AlphaFoldDB" id="A0A919YL75"/>
<gene>
    <name evidence="2" type="ORF">J40TS1_11520</name>
</gene>
<dbReference type="NCBIfam" id="TIGR00277">
    <property type="entry name" value="HDIG"/>
    <property type="match status" value="1"/>
</dbReference>
<dbReference type="Proteomes" id="UP000683139">
    <property type="component" value="Unassembled WGS sequence"/>
</dbReference>
<organism evidence="2 3">
    <name type="scientific">Paenibacillus montaniterrae</name>
    <dbReference type="NCBI Taxonomy" id="429341"/>
    <lineage>
        <taxon>Bacteria</taxon>
        <taxon>Bacillati</taxon>
        <taxon>Bacillota</taxon>
        <taxon>Bacilli</taxon>
        <taxon>Bacillales</taxon>
        <taxon>Paenibacillaceae</taxon>
        <taxon>Paenibacillus</taxon>
    </lineage>
</organism>
<dbReference type="InterPro" id="IPR003607">
    <property type="entry name" value="HD/PDEase_dom"/>
</dbReference>
<protein>
    <submittedName>
        <fullName evidence="2">HD family phosphohydrolase</fullName>
    </submittedName>
</protein>
<dbReference type="PANTHER" id="PTHR43155:SF2">
    <property type="entry name" value="CYCLIC DI-GMP PHOSPHODIESTERASE PA4108"/>
    <property type="match status" value="1"/>
</dbReference>
<dbReference type="SMART" id="SM00471">
    <property type="entry name" value="HDc"/>
    <property type="match status" value="1"/>
</dbReference>
<keyword evidence="3" id="KW-1185">Reference proteome</keyword>
<dbReference type="Gene3D" id="1.10.3210.10">
    <property type="entry name" value="Hypothetical protein af1432"/>
    <property type="match status" value="1"/>
</dbReference>
<dbReference type="InterPro" id="IPR037522">
    <property type="entry name" value="HD_GYP_dom"/>
</dbReference>
<dbReference type="SUPFAM" id="SSF109604">
    <property type="entry name" value="HD-domain/PDEase-like"/>
    <property type="match status" value="1"/>
</dbReference>
<comment type="caution">
    <text evidence="2">The sequence shown here is derived from an EMBL/GenBank/DDBJ whole genome shotgun (WGS) entry which is preliminary data.</text>
</comment>
<evidence type="ECO:0000313" key="2">
    <source>
        <dbReference type="EMBL" id="GIP15510.1"/>
    </source>
</evidence>
<sequence>MRIHITDVIESDVLKSDVFNSYGLHILSKNTVLHSKEISKLIQHSIEYIEILDRSTIINNSVEEFDQLERTLESTASPKWVPHMKPIYDSVVQDIKGLFDTARKENKIDTEQATAAFDPLMQNLLLERDVVSLLLLLNNADSYTYQHSVQVGMLSYYIANWIGLSNEESVRVGNAGFLHDIGKCKIEPDILNKPGKLSAEEYAEVKRHTIYGYEIIKNSTPDQNIALGALHHHERINGSGYPHGLRGEDISLYGRIIAVADIYSAMISSRVYQKERDLLFVLKELYRLSFTELDPIITHSFISHMIPNFIGKRVTLSDGRTGTIIMTHPTEFFSPLVQINSEFIDLTTERALEITHVYF</sequence>
<evidence type="ECO:0000313" key="3">
    <source>
        <dbReference type="Proteomes" id="UP000683139"/>
    </source>
</evidence>
<dbReference type="CDD" id="cd00077">
    <property type="entry name" value="HDc"/>
    <property type="match status" value="1"/>
</dbReference>
<dbReference type="Pfam" id="PF13487">
    <property type="entry name" value="HD_5"/>
    <property type="match status" value="1"/>
</dbReference>
<feature type="domain" description="HD-GYP" evidence="1">
    <location>
        <begin position="122"/>
        <end position="317"/>
    </location>
</feature>